<feature type="region of interest" description="Disordered" evidence="1">
    <location>
        <begin position="38"/>
        <end position="71"/>
    </location>
</feature>
<evidence type="ECO:0000313" key="3">
    <source>
        <dbReference type="Proteomes" id="UP000245639"/>
    </source>
</evidence>
<evidence type="ECO:0000256" key="1">
    <source>
        <dbReference type="SAM" id="MobiDB-lite"/>
    </source>
</evidence>
<dbReference type="EMBL" id="QEKW01000004">
    <property type="protein sequence ID" value="PVZ11045.1"/>
    <property type="molecule type" value="Genomic_DNA"/>
</dbReference>
<dbReference type="AlphaFoldDB" id="A0A2U1FFQ6"/>
<evidence type="ECO:0000313" key="2">
    <source>
        <dbReference type="EMBL" id="PVZ11045.1"/>
    </source>
</evidence>
<gene>
    <name evidence="2" type="ORF">C8D89_104259</name>
</gene>
<reference evidence="2 3" key="1">
    <citation type="submission" date="2018-04" db="EMBL/GenBank/DDBJ databases">
        <title>Genomic Encyclopedia of Type Strains, Phase IV (KMG-IV): sequencing the most valuable type-strain genomes for metagenomic binning, comparative biology and taxonomic classification.</title>
        <authorList>
            <person name="Goeker M."/>
        </authorList>
    </citation>
    <scope>NUCLEOTIDE SEQUENCE [LARGE SCALE GENOMIC DNA]</scope>
    <source>
        <strain evidence="2 3">DSM 45771</strain>
    </source>
</reference>
<accession>A0A2U1FFQ6</accession>
<proteinExistence type="predicted"/>
<comment type="caution">
    <text evidence="2">The sequence shown here is derived from an EMBL/GenBank/DDBJ whole genome shotgun (WGS) entry which is preliminary data.</text>
</comment>
<keyword evidence="3" id="KW-1185">Reference proteome</keyword>
<dbReference type="Proteomes" id="UP000245639">
    <property type="component" value="Unassembled WGS sequence"/>
</dbReference>
<sequence length="71" mass="7384">MKAGEHVAVTERGRVIAHLVPAAPSALADLVAAGRVLAPTSSGPPPRPRGPVRTEQEAGALLEQLRDDERA</sequence>
<evidence type="ECO:0008006" key="4">
    <source>
        <dbReference type="Google" id="ProtNLM"/>
    </source>
</evidence>
<protein>
    <recommendedName>
        <fullName evidence="4">Prevent-host-death family protein</fullName>
    </recommendedName>
</protein>
<name>A0A2U1FFQ6_9PSEU</name>
<organism evidence="2 3">
    <name type="scientific">Actinomycetospora cinnamomea</name>
    <dbReference type="NCBI Taxonomy" id="663609"/>
    <lineage>
        <taxon>Bacteria</taxon>
        <taxon>Bacillati</taxon>
        <taxon>Actinomycetota</taxon>
        <taxon>Actinomycetes</taxon>
        <taxon>Pseudonocardiales</taxon>
        <taxon>Pseudonocardiaceae</taxon>
        <taxon>Actinomycetospora</taxon>
    </lineage>
</organism>